<reference evidence="8" key="1">
    <citation type="journal article" date="2016" name="Genome Announc.">
        <title>Genome sequences of three species of Hanseniaspora isolated from spontaneous wine fermentations.</title>
        <authorList>
            <person name="Sternes P.R."/>
            <person name="Lee D."/>
            <person name="Kutyna D.R."/>
            <person name="Borneman A.R."/>
        </authorList>
    </citation>
    <scope>NUCLEOTIDE SEQUENCE [LARGE SCALE GENOMIC DNA]</scope>
    <source>
        <strain evidence="8">AWRI3580</strain>
    </source>
</reference>
<accession>A0A1E5RJG4</accession>
<dbReference type="PANTHER" id="PTHR10061:SF0">
    <property type="entry name" value="S-FORMYLGLUTATHIONE HYDROLASE"/>
    <property type="match status" value="1"/>
</dbReference>
<evidence type="ECO:0000313" key="8">
    <source>
        <dbReference type="Proteomes" id="UP000095358"/>
    </source>
</evidence>
<evidence type="ECO:0000256" key="6">
    <source>
        <dbReference type="PIRSR" id="PIRSR614186-1"/>
    </source>
</evidence>
<feature type="active site" description="Charge relay system" evidence="6">
    <location>
        <position position="154"/>
    </location>
</feature>
<dbReference type="GO" id="GO:0052689">
    <property type="term" value="F:carboxylic ester hydrolase activity"/>
    <property type="evidence" value="ECO:0007669"/>
    <property type="project" value="UniProtKB-KW"/>
</dbReference>
<comment type="similarity">
    <text evidence="1">Belongs to the esterase D family.</text>
</comment>
<feature type="active site" description="Charge relay system" evidence="6">
    <location>
        <position position="237"/>
    </location>
</feature>
<sequence>MSFSIVKEIAVCKGKLYKLTHESSTVKGNMNLNLYVPSKTSSTKIPTIYYLSGLTCSPDNCTEKGFVQFQADKYGFAVVYPDTSPRNVTWPKDVNIDTSNWALGEGAGFYLNSDKFENFKMFDYICKELPVSLNESEFGKTIDFIEKKSIMGHSMGGMGALNFYLKGKLNEISPYVSCSAFAPVANPTDCPWGVDAFELYFEKGIKAGEAIDPTLIIGSEAFKGKSLDILITTGDSDPFFKNQLRTENFIKAVEENNVQNVTINIEKGFDHSYFFVSTFVPQHCEFHAQKLGLI</sequence>
<gene>
    <name evidence="7" type="ORF">AWRI3580_g2639</name>
</gene>
<evidence type="ECO:0000256" key="5">
    <source>
        <dbReference type="ARBA" id="ARBA00022801"/>
    </source>
</evidence>
<proteinExistence type="inferred from homology"/>
<feature type="active site" description="Charge relay system" evidence="6">
    <location>
        <position position="271"/>
    </location>
</feature>
<dbReference type="InterPro" id="IPR029058">
    <property type="entry name" value="AB_hydrolase_fold"/>
</dbReference>
<dbReference type="EMBL" id="LPNN01000005">
    <property type="protein sequence ID" value="OEJ87058.1"/>
    <property type="molecule type" value="Genomic_DNA"/>
</dbReference>
<comment type="caution">
    <text evidence="7">The sequence shown here is derived from an EMBL/GenBank/DDBJ whole genome shotgun (WGS) entry which is preliminary data.</text>
</comment>
<name>A0A1E5RJG4_HANUV</name>
<dbReference type="Pfam" id="PF00756">
    <property type="entry name" value="Esterase"/>
    <property type="match status" value="1"/>
</dbReference>
<dbReference type="VEuPathDB" id="FungiDB:AWRI3580_g2639"/>
<dbReference type="Proteomes" id="UP000095358">
    <property type="component" value="Unassembled WGS sequence"/>
</dbReference>
<keyword evidence="8" id="KW-1185">Reference proteome</keyword>
<dbReference type="InterPro" id="IPR000801">
    <property type="entry name" value="Esterase-like"/>
</dbReference>
<evidence type="ECO:0000256" key="3">
    <source>
        <dbReference type="ARBA" id="ARBA00016774"/>
    </source>
</evidence>
<keyword evidence="5 7" id="KW-0378">Hydrolase</keyword>
<evidence type="ECO:0000256" key="4">
    <source>
        <dbReference type="ARBA" id="ARBA00022487"/>
    </source>
</evidence>
<dbReference type="EC" id="3.1.2.12" evidence="2"/>
<evidence type="ECO:0000256" key="1">
    <source>
        <dbReference type="ARBA" id="ARBA00005622"/>
    </source>
</evidence>
<dbReference type="PANTHER" id="PTHR10061">
    <property type="entry name" value="S-FORMYLGLUTATHIONE HYDROLASE"/>
    <property type="match status" value="1"/>
</dbReference>
<dbReference type="InterPro" id="IPR014186">
    <property type="entry name" value="S-formylglutathione_hydrol"/>
</dbReference>
<dbReference type="STRING" id="29833.A0A1E5RJG4"/>
<protein>
    <recommendedName>
        <fullName evidence="3">S-formylglutathione hydrolase</fullName>
        <ecNumber evidence="2">3.1.2.12</ecNumber>
    </recommendedName>
</protein>
<dbReference type="OrthoDB" id="420518at2759"/>
<organism evidence="7 8">
    <name type="scientific">Hanseniaspora uvarum</name>
    <name type="common">Yeast</name>
    <name type="synonym">Kloeckera apiculata</name>
    <dbReference type="NCBI Taxonomy" id="29833"/>
    <lineage>
        <taxon>Eukaryota</taxon>
        <taxon>Fungi</taxon>
        <taxon>Dikarya</taxon>
        <taxon>Ascomycota</taxon>
        <taxon>Saccharomycotina</taxon>
        <taxon>Saccharomycetes</taxon>
        <taxon>Saccharomycodales</taxon>
        <taxon>Saccharomycodaceae</taxon>
        <taxon>Hanseniaspora</taxon>
    </lineage>
</organism>
<dbReference type="SUPFAM" id="SSF53474">
    <property type="entry name" value="alpha/beta-Hydrolases"/>
    <property type="match status" value="1"/>
</dbReference>
<dbReference type="Gene3D" id="3.40.50.1820">
    <property type="entry name" value="alpha/beta hydrolase"/>
    <property type="match status" value="1"/>
</dbReference>
<dbReference type="AlphaFoldDB" id="A0A1E5RJG4"/>
<dbReference type="GO" id="GO:0046294">
    <property type="term" value="P:formaldehyde catabolic process"/>
    <property type="evidence" value="ECO:0007669"/>
    <property type="project" value="InterPro"/>
</dbReference>
<keyword evidence="4" id="KW-0719">Serine esterase</keyword>
<dbReference type="GO" id="GO:0005829">
    <property type="term" value="C:cytosol"/>
    <property type="evidence" value="ECO:0007669"/>
    <property type="project" value="TreeGrafter"/>
</dbReference>
<evidence type="ECO:0000256" key="2">
    <source>
        <dbReference type="ARBA" id="ARBA00012479"/>
    </source>
</evidence>
<dbReference type="GO" id="GO:0018738">
    <property type="term" value="F:S-formylglutathione hydrolase activity"/>
    <property type="evidence" value="ECO:0007669"/>
    <property type="project" value="UniProtKB-EC"/>
</dbReference>
<evidence type="ECO:0000313" key="7">
    <source>
        <dbReference type="EMBL" id="OEJ87058.1"/>
    </source>
</evidence>